<accession>A0ABZ1YRI4</accession>
<dbReference type="EMBL" id="CP109441">
    <property type="protein sequence ID" value="WUV45631.1"/>
    <property type="molecule type" value="Genomic_DNA"/>
</dbReference>
<proteinExistence type="predicted"/>
<sequence length="448" mass="49288">MDPASQALVEMSQGDDPFRYSSAELAPLHLEAAAAMVAERLEQVPILRRRATEAGVGPITRKSDLVPLLFPHTTYKSYPAAFVAKKRWKDLARWLTTLSCADLTTVDFDGVSDEDEWVERLRADGHHVLATSGTTGKCSFLRHSAQDLTRKVRTFERLLGWPFARADRTRGFFWVGPHVGVNSACDAANIGARLWSTEADSHFLTEERLRLTDISAMAAMRRAMADGTATPGEVAAFERDQQAHGDGVNQHIDAFVDMLLERRHDKLTLSGTWGQHMLIMQRARARGIADGDFNPQTIVSAGGGIKNVPLPPDYKDQVAAFYGDVIRTGMYGMTETFQLMPRCEQLRYHIPPALLPLVLDSTGETLYNTEDQAAGIIEGRFAFVDFSIAGRWSGTITSDRVQLDTSPHCPCGRPGPTVLDAITRYATDDDSIGCAGTIDSYIRGALEA</sequence>
<protein>
    <recommendedName>
        <fullName evidence="3">Acyl-protein synthetase LuxE domain-containing protein</fullName>
    </recommendedName>
</protein>
<evidence type="ECO:0000313" key="1">
    <source>
        <dbReference type="EMBL" id="WUV45631.1"/>
    </source>
</evidence>
<dbReference type="SUPFAM" id="SSF56801">
    <property type="entry name" value="Acetyl-CoA synthetase-like"/>
    <property type="match status" value="1"/>
</dbReference>
<evidence type="ECO:0000313" key="2">
    <source>
        <dbReference type="Proteomes" id="UP001432062"/>
    </source>
</evidence>
<evidence type="ECO:0008006" key="3">
    <source>
        <dbReference type="Google" id="ProtNLM"/>
    </source>
</evidence>
<dbReference type="RefSeq" id="WP_329409046.1">
    <property type="nucleotide sequence ID" value="NZ_CP109441.1"/>
</dbReference>
<organism evidence="1 2">
    <name type="scientific">Nocardia vinacea</name>
    <dbReference type="NCBI Taxonomy" id="96468"/>
    <lineage>
        <taxon>Bacteria</taxon>
        <taxon>Bacillati</taxon>
        <taxon>Actinomycetota</taxon>
        <taxon>Actinomycetes</taxon>
        <taxon>Mycobacteriales</taxon>
        <taxon>Nocardiaceae</taxon>
        <taxon>Nocardia</taxon>
    </lineage>
</organism>
<reference evidence="1" key="1">
    <citation type="submission" date="2022-10" db="EMBL/GenBank/DDBJ databases">
        <title>The complete genomes of actinobacterial strains from the NBC collection.</title>
        <authorList>
            <person name="Joergensen T.S."/>
            <person name="Alvarez Arevalo M."/>
            <person name="Sterndorff E.B."/>
            <person name="Faurdal D."/>
            <person name="Vuksanovic O."/>
            <person name="Mourched A.-S."/>
            <person name="Charusanti P."/>
            <person name="Shaw S."/>
            <person name="Blin K."/>
            <person name="Weber T."/>
        </authorList>
    </citation>
    <scope>NUCLEOTIDE SEQUENCE</scope>
    <source>
        <strain evidence="1">NBC_01482</strain>
    </source>
</reference>
<gene>
    <name evidence="1" type="ORF">OG563_42175</name>
</gene>
<dbReference type="Gene3D" id="3.40.50.12780">
    <property type="entry name" value="N-terminal domain of ligase-like"/>
    <property type="match status" value="1"/>
</dbReference>
<dbReference type="InterPro" id="IPR042099">
    <property type="entry name" value="ANL_N_sf"/>
</dbReference>
<name>A0ABZ1YRI4_9NOCA</name>
<keyword evidence="2" id="KW-1185">Reference proteome</keyword>
<dbReference type="Proteomes" id="UP001432062">
    <property type="component" value="Chromosome"/>
</dbReference>